<feature type="chain" id="PRO_5045876359" evidence="1">
    <location>
        <begin position="22"/>
        <end position="336"/>
    </location>
</feature>
<dbReference type="Proteomes" id="UP001299068">
    <property type="component" value="Unassembled WGS sequence"/>
</dbReference>
<dbReference type="InterPro" id="IPR035328">
    <property type="entry name" value="DUF3048_C"/>
</dbReference>
<dbReference type="InterPro" id="IPR021416">
    <property type="entry name" value="DUF3048_N"/>
</dbReference>
<proteinExistence type="predicted"/>
<sequence>MRKKILLSILLIFVISSLVSCNSLESMQPDSETTESISKETEQIYKYPFTGLETKENPEDKIPYMVVVENSKAARPQSGLSFADIVYETSAEGGIPRFIAVYHSNTANKIGPVRSIRPYFLTISKEYALPIAHCGGSKEALNEVKKDNSIMSLNEMTNGKYYNRDKNRKAPHNLYTSSENIIQATKDKKYNLKAESSLKFDKEFFNKNDLREALNITVKPNNIYETSYAFENGVYTKLMDGKIAKDALTNSPLTFTNIVIQKTDITLQTDNSHLDIDLVNSGEGYVFSNGKVLDIKWSKDSEYGDTKLYDLDGKEISLSEGNTIWNIVDSQSVITY</sequence>
<feature type="domain" description="DUF3048" evidence="3">
    <location>
        <begin position="217"/>
        <end position="323"/>
    </location>
</feature>
<dbReference type="PROSITE" id="PS51257">
    <property type="entry name" value="PROKAR_LIPOPROTEIN"/>
    <property type="match status" value="1"/>
</dbReference>
<feature type="domain" description="DUF3048" evidence="2">
    <location>
        <begin position="49"/>
        <end position="190"/>
    </location>
</feature>
<dbReference type="InterPro" id="IPR023158">
    <property type="entry name" value="YerB-like_sf"/>
</dbReference>
<dbReference type="Pfam" id="PF11258">
    <property type="entry name" value="DUF3048"/>
    <property type="match status" value="1"/>
</dbReference>
<gene>
    <name evidence="4" type="ORF">K5V21_11220</name>
</gene>
<protein>
    <submittedName>
        <fullName evidence="4">DUF3048 domain-containing protein</fullName>
    </submittedName>
</protein>
<dbReference type="RefSeq" id="WP_221861327.1">
    <property type="nucleotide sequence ID" value="NZ_JAIKTU010000008.1"/>
</dbReference>
<evidence type="ECO:0000259" key="2">
    <source>
        <dbReference type="Pfam" id="PF11258"/>
    </source>
</evidence>
<accession>A0ABS7KZS7</accession>
<evidence type="ECO:0000313" key="5">
    <source>
        <dbReference type="Proteomes" id="UP001299068"/>
    </source>
</evidence>
<evidence type="ECO:0000313" key="4">
    <source>
        <dbReference type="EMBL" id="MBY0756017.1"/>
    </source>
</evidence>
<evidence type="ECO:0000259" key="3">
    <source>
        <dbReference type="Pfam" id="PF17479"/>
    </source>
</evidence>
<dbReference type="EMBL" id="JAIKTU010000008">
    <property type="protein sequence ID" value="MBY0756017.1"/>
    <property type="molecule type" value="Genomic_DNA"/>
</dbReference>
<keyword evidence="5" id="KW-1185">Reference proteome</keyword>
<dbReference type="SUPFAM" id="SSF159774">
    <property type="entry name" value="YerB-like"/>
    <property type="match status" value="1"/>
</dbReference>
<organism evidence="4 5">
    <name type="scientific">Clostridium sardiniense</name>
    <name type="common">Clostridium absonum</name>
    <dbReference type="NCBI Taxonomy" id="29369"/>
    <lineage>
        <taxon>Bacteria</taxon>
        <taxon>Bacillati</taxon>
        <taxon>Bacillota</taxon>
        <taxon>Clostridia</taxon>
        <taxon>Eubacteriales</taxon>
        <taxon>Clostridiaceae</taxon>
        <taxon>Clostridium</taxon>
    </lineage>
</organism>
<name>A0ABS7KZS7_CLOSR</name>
<comment type="caution">
    <text evidence="4">The sequence shown here is derived from an EMBL/GenBank/DDBJ whole genome shotgun (WGS) entry which is preliminary data.</text>
</comment>
<evidence type="ECO:0000256" key="1">
    <source>
        <dbReference type="SAM" id="SignalP"/>
    </source>
</evidence>
<keyword evidence="1" id="KW-0732">Signal</keyword>
<feature type="signal peptide" evidence="1">
    <location>
        <begin position="1"/>
        <end position="21"/>
    </location>
</feature>
<dbReference type="Pfam" id="PF17479">
    <property type="entry name" value="DUF3048_C"/>
    <property type="match status" value="1"/>
</dbReference>
<dbReference type="Gene3D" id="3.50.90.10">
    <property type="entry name" value="YerB-like"/>
    <property type="match status" value="1"/>
</dbReference>
<reference evidence="4 5" key="1">
    <citation type="journal article" date="2021" name="Cell Host Microbe">
        <title>in vivo commensal control of Clostridioides difficile virulence.</title>
        <authorList>
            <person name="Girinathan B.P."/>
            <person name="Dibenedetto N."/>
            <person name="Worley J.N."/>
            <person name="Peltier J."/>
            <person name="Arrieta-Ortiz M.L."/>
            <person name="Rupa Christinal Immanuel S."/>
            <person name="Lavin R."/>
            <person name="Delaney M.L."/>
            <person name="Cummins C."/>
            <person name="Hoffmann M."/>
            <person name="Luo Y."/>
            <person name="Gonzalez-Escalona N."/>
            <person name="Allard M."/>
            <person name="Onderdonk A.B."/>
            <person name="Gerber G.K."/>
            <person name="Sonenshein A.L."/>
            <person name="Baliga N."/>
            <person name="Dupuy B."/>
            <person name="Bry L."/>
        </authorList>
    </citation>
    <scope>NUCLEOTIDE SEQUENCE [LARGE SCALE GENOMIC DNA]</scope>
    <source>
        <strain evidence="4 5">DSM 599</strain>
    </source>
</reference>